<keyword evidence="8" id="KW-0560">Oxidoreductase</keyword>
<dbReference type="InterPro" id="IPR013332">
    <property type="entry name" value="KPR_N"/>
</dbReference>
<dbReference type="InterPro" id="IPR018833">
    <property type="entry name" value="Rv2993c-like_N"/>
</dbReference>
<dbReference type="FunFam" id="1.10.1040.10:FF:000017">
    <property type="entry name" value="2-dehydropantoate 2-reductase"/>
    <property type="match status" value="1"/>
</dbReference>
<evidence type="ECO:0000256" key="10">
    <source>
        <dbReference type="ARBA" id="ARBA00048793"/>
    </source>
</evidence>
<comment type="function">
    <text evidence="1">Catalyzes the NADPH-dependent reduction of ketopantoate into pantoic acid.</text>
</comment>
<dbReference type="Pfam" id="PF08546">
    <property type="entry name" value="ApbA_C"/>
    <property type="match status" value="1"/>
</dbReference>
<dbReference type="Pfam" id="PF02558">
    <property type="entry name" value="ApbA"/>
    <property type="match status" value="1"/>
</dbReference>
<evidence type="ECO:0000259" key="14">
    <source>
        <dbReference type="Pfam" id="PF10370"/>
    </source>
</evidence>
<feature type="domain" description="Ketopantoate reductase N-terminal" evidence="12">
    <location>
        <begin position="274"/>
        <end position="442"/>
    </location>
</feature>
<feature type="domain" description="Ketopantoate reductase C-terminal" evidence="13">
    <location>
        <begin position="468"/>
        <end position="589"/>
    </location>
</feature>
<comment type="similarity">
    <text evidence="3">Belongs to the ketopantoate reductase family.</text>
</comment>
<dbReference type="PANTHER" id="PTHR21708:SF45">
    <property type="entry name" value="2-DEHYDROPANTOATE 2-REDUCTASE"/>
    <property type="match status" value="1"/>
</dbReference>
<dbReference type="Gene3D" id="3.40.50.720">
    <property type="entry name" value="NAD(P)-binding Rossmann-like Domain"/>
    <property type="match status" value="1"/>
</dbReference>
<comment type="catalytic activity">
    <reaction evidence="10">
        <text>(R)-pantoate + NADP(+) = 2-dehydropantoate + NADPH + H(+)</text>
        <dbReference type="Rhea" id="RHEA:16233"/>
        <dbReference type="ChEBI" id="CHEBI:11561"/>
        <dbReference type="ChEBI" id="CHEBI:15378"/>
        <dbReference type="ChEBI" id="CHEBI:15980"/>
        <dbReference type="ChEBI" id="CHEBI:57783"/>
        <dbReference type="ChEBI" id="CHEBI:58349"/>
        <dbReference type="EC" id="1.1.1.169"/>
    </reaction>
</comment>
<evidence type="ECO:0000259" key="13">
    <source>
        <dbReference type="Pfam" id="PF08546"/>
    </source>
</evidence>
<dbReference type="EC" id="1.1.1.169" evidence="4"/>
<dbReference type="FunFam" id="3.40.50.720:FF:000307">
    <property type="entry name" value="2-dehydropantoate 2-reductase"/>
    <property type="match status" value="1"/>
</dbReference>
<dbReference type="Pfam" id="PF10370">
    <property type="entry name" value="Rv2993c-like_N"/>
    <property type="match status" value="1"/>
</dbReference>
<organism evidence="15 16">
    <name type="scientific">Bradyrhizobium canariense</name>
    <dbReference type="NCBI Taxonomy" id="255045"/>
    <lineage>
        <taxon>Bacteria</taxon>
        <taxon>Pseudomonadati</taxon>
        <taxon>Pseudomonadota</taxon>
        <taxon>Alphaproteobacteria</taxon>
        <taxon>Hyphomicrobiales</taxon>
        <taxon>Nitrobacteraceae</taxon>
        <taxon>Bradyrhizobium</taxon>
    </lineage>
</organism>
<dbReference type="SUPFAM" id="SSF48179">
    <property type="entry name" value="6-phosphogluconate dehydrogenase C-terminal domain-like"/>
    <property type="match status" value="1"/>
</dbReference>
<evidence type="ECO:0000256" key="9">
    <source>
        <dbReference type="ARBA" id="ARBA00032024"/>
    </source>
</evidence>
<dbReference type="RefSeq" id="WP_349536723.1">
    <property type="nucleotide sequence ID" value="NZ_LT629750.1"/>
</dbReference>
<comment type="pathway">
    <text evidence="2">Cofactor biosynthesis; (R)-pantothenate biosynthesis; (R)-pantoate from 3-methyl-2-oxobutanoate: step 2/2.</text>
</comment>
<dbReference type="InterPro" id="IPR008927">
    <property type="entry name" value="6-PGluconate_DH-like_C_sf"/>
</dbReference>
<protein>
    <recommendedName>
        <fullName evidence="5">2-dehydropantoate 2-reductase</fullName>
        <ecNumber evidence="4">1.1.1.169</ecNumber>
    </recommendedName>
    <alternativeName>
        <fullName evidence="9">Ketopantoate reductase</fullName>
    </alternativeName>
</protein>
<dbReference type="Pfam" id="PF01557">
    <property type="entry name" value="FAA_hydrolase"/>
    <property type="match status" value="1"/>
</dbReference>
<dbReference type="InterPro" id="IPR013328">
    <property type="entry name" value="6PGD_dom2"/>
</dbReference>
<dbReference type="Gene3D" id="1.10.1040.10">
    <property type="entry name" value="N-(1-d-carboxylethyl)-l-norvaline Dehydrogenase, domain 2"/>
    <property type="match status" value="1"/>
</dbReference>
<gene>
    <name evidence="15" type="ORF">SAMN05444158_0999</name>
</gene>
<keyword evidence="7" id="KW-0521">NADP</keyword>
<evidence type="ECO:0000259" key="12">
    <source>
        <dbReference type="Pfam" id="PF02558"/>
    </source>
</evidence>
<feature type="domain" description="Fumarylacetoacetase-like C-terminal" evidence="11">
    <location>
        <begin position="56"/>
        <end position="254"/>
    </location>
</feature>
<dbReference type="InterPro" id="IPR013752">
    <property type="entry name" value="KPA_reductase"/>
</dbReference>
<name>A0A1H1PFN8_9BRAD</name>
<keyword evidence="16" id="KW-1185">Reference proteome</keyword>
<dbReference type="GO" id="GO:0005737">
    <property type="term" value="C:cytoplasm"/>
    <property type="evidence" value="ECO:0007669"/>
    <property type="project" value="TreeGrafter"/>
</dbReference>
<proteinExistence type="inferred from homology"/>
<accession>A0A1H1PFN8</accession>
<dbReference type="Gene3D" id="3.90.850.10">
    <property type="entry name" value="Fumarylacetoacetase-like, C-terminal domain"/>
    <property type="match status" value="1"/>
</dbReference>
<evidence type="ECO:0000259" key="11">
    <source>
        <dbReference type="Pfam" id="PF01557"/>
    </source>
</evidence>
<evidence type="ECO:0000256" key="3">
    <source>
        <dbReference type="ARBA" id="ARBA00007870"/>
    </source>
</evidence>
<evidence type="ECO:0000256" key="2">
    <source>
        <dbReference type="ARBA" id="ARBA00004994"/>
    </source>
</evidence>
<dbReference type="InterPro" id="IPR011234">
    <property type="entry name" value="Fumarylacetoacetase-like_C"/>
</dbReference>
<dbReference type="NCBIfam" id="TIGR00745">
    <property type="entry name" value="apbA_panE"/>
    <property type="match status" value="1"/>
</dbReference>
<evidence type="ECO:0000313" key="15">
    <source>
        <dbReference type="EMBL" id="SDS09907.1"/>
    </source>
</evidence>
<dbReference type="SUPFAM" id="SSF56529">
    <property type="entry name" value="FAH"/>
    <property type="match status" value="1"/>
</dbReference>
<dbReference type="EMBL" id="LT629750">
    <property type="protein sequence ID" value="SDS09907.1"/>
    <property type="molecule type" value="Genomic_DNA"/>
</dbReference>
<reference evidence="16" key="1">
    <citation type="submission" date="2016-10" db="EMBL/GenBank/DDBJ databases">
        <authorList>
            <person name="Varghese N."/>
            <person name="Submissions S."/>
        </authorList>
    </citation>
    <scope>NUCLEOTIDE SEQUENCE [LARGE SCALE GENOMIC DNA]</scope>
    <source>
        <strain evidence="16">GAS369</strain>
    </source>
</reference>
<evidence type="ECO:0000256" key="8">
    <source>
        <dbReference type="ARBA" id="ARBA00023002"/>
    </source>
</evidence>
<keyword evidence="6" id="KW-0566">Pantothenate biosynthesis</keyword>
<evidence type="ECO:0000256" key="5">
    <source>
        <dbReference type="ARBA" id="ARBA00019465"/>
    </source>
</evidence>
<dbReference type="NCBIfam" id="NF005089">
    <property type="entry name" value="PRK06522.1-4"/>
    <property type="match status" value="1"/>
</dbReference>
<dbReference type="PANTHER" id="PTHR21708">
    <property type="entry name" value="PROBABLE 2-DEHYDROPANTOATE 2-REDUCTASE"/>
    <property type="match status" value="1"/>
</dbReference>
<evidence type="ECO:0000256" key="1">
    <source>
        <dbReference type="ARBA" id="ARBA00002919"/>
    </source>
</evidence>
<dbReference type="GO" id="GO:0015940">
    <property type="term" value="P:pantothenate biosynthetic process"/>
    <property type="evidence" value="ECO:0007669"/>
    <property type="project" value="UniProtKB-UniPathway"/>
</dbReference>
<feature type="domain" description="Rv2993c-like N-terminal" evidence="14">
    <location>
        <begin position="3"/>
        <end position="51"/>
    </location>
</feature>
<sequence>MAKWIRFEQAGKTGFGTLEGDTIAVHTGDLFAGAKPSGETLKLSGVQILTPCEPSKMICLWNNFHQLAAKNDFKQPKEPLWFLKAPNAYWPANRPIARPATYAGKIIYEGELGVVIGKKCFNISEAEAGDYIFGYTCVNDVTAVDLLRKDKSFEQWARSKSFDTFGVFGPVIATGLDPMKLSIKTILNGKERQNYPVADMFFPPHKLVAAISKDVTLMPGDVIACGTSLGAGTMGDAHNVVDIVIDGVGSLSNVFDQVLPSPYLLGAPPKPKKICVVGAGAIGGLLAAKFALAGENVTVIDQGAHLAAIQKSGLKLEWHDGKVQTARMKAVSKPSEAGKQDIVVLAVKAHFLDQVVRDIDSMLGPDTVVLTVQNGLPWWYFQKLGGQYDNHRLESLDPSGVLTKNIDPNRIIGCVVYPAAAATAPGVIHHVEGDRFPIGELDGKETARVKELHDVFIKAGLKSLVLPDIRSEIWLKAWGNLSFNPISALTHATLVDICQFAETRELAATMMKEAQDIAQKLGVTFRVTIEKRIAGAEAVGAHKTSMLQDVEAGRSLETEALIGSILEMAKLTNTAAPAIESVYALVKLLNKVMLLEGGGLKVEKVNKAA</sequence>
<dbReference type="AlphaFoldDB" id="A0A1H1PFN8"/>
<dbReference type="Proteomes" id="UP000243904">
    <property type="component" value="Chromosome I"/>
</dbReference>
<evidence type="ECO:0000256" key="4">
    <source>
        <dbReference type="ARBA" id="ARBA00013014"/>
    </source>
</evidence>
<dbReference type="GO" id="GO:0008677">
    <property type="term" value="F:2-dehydropantoate 2-reductase activity"/>
    <property type="evidence" value="ECO:0007669"/>
    <property type="project" value="UniProtKB-EC"/>
</dbReference>
<dbReference type="InterPro" id="IPR036663">
    <property type="entry name" value="Fumarylacetoacetase_C_sf"/>
</dbReference>
<dbReference type="InterPro" id="IPR003710">
    <property type="entry name" value="ApbA"/>
</dbReference>
<evidence type="ECO:0000256" key="6">
    <source>
        <dbReference type="ARBA" id="ARBA00022655"/>
    </source>
</evidence>
<dbReference type="InterPro" id="IPR051402">
    <property type="entry name" value="KPR-Related"/>
</dbReference>
<evidence type="ECO:0000256" key="7">
    <source>
        <dbReference type="ARBA" id="ARBA00022857"/>
    </source>
</evidence>
<dbReference type="SUPFAM" id="SSF51735">
    <property type="entry name" value="NAD(P)-binding Rossmann-fold domains"/>
    <property type="match status" value="1"/>
</dbReference>
<dbReference type="InterPro" id="IPR036291">
    <property type="entry name" value="NAD(P)-bd_dom_sf"/>
</dbReference>
<evidence type="ECO:0000313" key="16">
    <source>
        <dbReference type="Proteomes" id="UP000243904"/>
    </source>
</evidence>
<dbReference type="UniPathway" id="UPA00028">
    <property type="reaction ID" value="UER00004"/>
</dbReference>